<organism evidence="2 3">
    <name type="scientific">Phanerochaete sordida</name>
    <dbReference type="NCBI Taxonomy" id="48140"/>
    <lineage>
        <taxon>Eukaryota</taxon>
        <taxon>Fungi</taxon>
        <taxon>Dikarya</taxon>
        <taxon>Basidiomycota</taxon>
        <taxon>Agaricomycotina</taxon>
        <taxon>Agaricomycetes</taxon>
        <taxon>Polyporales</taxon>
        <taxon>Phanerochaetaceae</taxon>
        <taxon>Phanerochaete</taxon>
    </lineage>
</organism>
<evidence type="ECO:0000313" key="3">
    <source>
        <dbReference type="Proteomes" id="UP000703269"/>
    </source>
</evidence>
<evidence type="ECO:0000256" key="1">
    <source>
        <dbReference type="SAM" id="MobiDB-lite"/>
    </source>
</evidence>
<protein>
    <submittedName>
        <fullName evidence="2">Uncharacterized protein</fullName>
    </submittedName>
</protein>
<evidence type="ECO:0000313" key="2">
    <source>
        <dbReference type="EMBL" id="GJE93714.1"/>
    </source>
</evidence>
<name>A0A9P3LGK1_9APHY</name>
<dbReference type="EMBL" id="BPQB01000034">
    <property type="protein sequence ID" value="GJE93714.1"/>
    <property type="molecule type" value="Genomic_DNA"/>
</dbReference>
<feature type="region of interest" description="Disordered" evidence="1">
    <location>
        <begin position="35"/>
        <end position="69"/>
    </location>
</feature>
<gene>
    <name evidence="2" type="ORF">PsYK624_098750</name>
</gene>
<reference evidence="2 3" key="1">
    <citation type="submission" date="2021-08" db="EMBL/GenBank/DDBJ databases">
        <title>Draft Genome Sequence of Phanerochaete sordida strain YK-624.</title>
        <authorList>
            <person name="Mori T."/>
            <person name="Dohra H."/>
            <person name="Suzuki T."/>
            <person name="Kawagishi H."/>
            <person name="Hirai H."/>
        </authorList>
    </citation>
    <scope>NUCLEOTIDE SEQUENCE [LARGE SCALE GENOMIC DNA]</scope>
    <source>
        <strain evidence="2 3">YK-624</strain>
    </source>
</reference>
<accession>A0A9P3LGK1</accession>
<dbReference type="Proteomes" id="UP000703269">
    <property type="component" value="Unassembled WGS sequence"/>
</dbReference>
<proteinExistence type="predicted"/>
<comment type="caution">
    <text evidence="2">The sequence shown here is derived from an EMBL/GenBank/DDBJ whole genome shotgun (WGS) entry which is preliminary data.</text>
</comment>
<dbReference type="AlphaFoldDB" id="A0A9P3LGK1"/>
<feature type="compositionally biased region" description="Basic and acidic residues" evidence="1">
    <location>
        <begin position="42"/>
        <end position="62"/>
    </location>
</feature>
<keyword evidence="3" id="KW-1185">Reference proteome</keyword>
<sequence>MASWGWSSRGRTVLKAAGVASMKVVVVVTKRLRGNATPYIGRRPDPAERRRASPDRRCRKYDSSPGPAV</sequence>